<protein>
    <submittedName>
        <fullName evidence="9">Putative aldouronate transport system permease protein</fullName>
    </submittedName>
</protein>
<evidence type="ECO:0000256" key="5">
    <source>
        <dbReference type="ARBA" id="ARBA00022989"/>
    </source>
</evidence>
<keyword evidence="6 7" id="KW-0472">Membrane</keyword>
<comment type="subcellular location">
    <subcellularLocation>
        <location evidence="1 7">Cell membrane</location>
        <topology evidence="1 7">Multi-pass membrane protein</topology>
    </subcellularLocation>
</comment>
<keyword evidence="3" id="KW-1003">Cell membrane</keyword>
<dbReference type="SUPFAM" id="SSF161098">
    <property type="entry name" value="MetI-like"/>
    <property type="match status" value="1"/>
</dbReference>
<evidence type="ECO:0000256" key="7">
    <source>
        <dbReference type="RuleBase" id="RU363032"/>
    </source>
</evidence>
<dbReference type="STRING" id="872970.SAMN04488134_101252"/>
<dbReference type="InterPro" id="IPR035906">
    <property type="entry name" value="MetI-like_sf"/>
</dbReference>
<reference evidence="9 10" key="1">
    <citation type="submission" date="2016-10" db="EMBL/GenBank/DDBJ databases">
        <authorList>
            <person name="de Groot N.N."/>
        </authorList>
    </citation>
    <scope>NUCLEOTIDE SEQUENCE [LARGE SCALE GENOMIC DNA]</scope>
    <source>
        <strain evidence="9 10">CGMCC 1.10434</strain>
    </source>
</reference>
<dbReference type="PROSITE" id="PS50928">
    <property type="entry name" value="ABC_TM1"/>
    <property type="match status" value="1"/>
</dbReference>
<dbReference type="OrthoDB" id="9810086at2"/>
<feature type="transmembrane region" description="Helical" evidence="7">
    <location>
        <begin position="114"/>
        <end position="139"/>
    </location>
</feature>
<feature type="domain" description="ABC transmembrane type-1" evidence="8">
    <location>
        <begin position="79"/>
        <end position="279"/>
    </location>
</feature>
<feature type="transmembrane region" description="Helical" evidence="7">
    <location>
        <begin position="145"/>
        <end position="166"/>
    </location>
</feature>
<evidence type="ECO:0000256" key="1">
    <source>
        <dbReference type="ARBA" id="ARBA00004651"/>
    </source>
</evidence>
<dbReference type="AlphaFoldDB" id="A0A1H8H4X6"/>
<dbReference type="RefSeq" id="WP_091493859.1">
    <property type="nucleotide sequence ID" value="NZ_FODJ01000001.1"/>
</dbReference>
<sequence>MSDMHKLHNTKPGKVFDFINIIFLGIAAIITLLPFVYVVAGSFATESELARRAFFVFPETFTLEAYRYIFTSEAFIRSIIVTIGVTAVGTLVQLFFTFTLAYPLAKRQLRGRKLLINMVVFAMLFSGGMIPTFLVVQALGLVDSYWALMLPNAINPFNLIIIKNFFQNFSVELEESAKIDGATEIGIFWRIVLPLSKPILATFALFYAVGIWNDFMSPLLYLNDSSKWTLQLLLRQVTISSDPNALGSLDPDYIPPAEGMKLAIIVIATLPIMTIYPFLQKHFAKGLLIGSVKG</sequence>
<organism evidence="9 10">
    <name type="scientific">Amphibacillus marinus</name>
    <dbReference type="NCBI Taxonomy" id="872970"/>
    <lineage>
        <taxon>Bacteria</taxon>
        <taxon>Bacillati</taxon>
        <taxon>Bacillota</taxon>
        <taxon>Bacilli</taxon>
        <taxon>Bacillales</taxon>
        <taxon>Bacillaceae</taxon>
        <taxon>Amphibacillus</taxon>
    </lineage>
</organism>
<evidence type="ECO:0000256" key="4">
    <source>
        <dbReference type="ARBA" id="ARBA00022692"/>
    </source>
</evidence>
<dbReference type="Gene3D" id="1.10.3720.10">
    <property type="entry name" value="MetI-like"/>
    <property type="match status" value="1"/>
</dbReference>
<evidence type="ECO:0000256" key="6">
    <source>
        <dbReference type="ARBA" id="ARBA00023136"/>
    </source>
</evidence>
<name>A0A1H8H4X6_9BACI</name>
<evidence type="ECO:0000313" key="9">
    <source>
        <dbReference type="EMBL" id="SEN51060.1"/>
    </source>
</evidence>
<accession>A0A1H8H4X6</accession>
<feature type="transmembrane region" description="Helical" evidence="7">
    <location>
        <begin position="21"/>
        <end position="44"/>
    </location>
</feature>
<keyword evidence="4 7" id="KW-0812">Transmembrane</keyword>
<gene>
    <name evidence="9" type="ORF">SAMN04488134_101252</name>
</gene>
<keyword evidence="5 7" id="KW-1133">Transmembrane helix</keyword>
<feature type="transmembrane region" description="Helical" evidence="7">
    <location>
        <begin position="259"/>
        <end position="279"/>
    </location>
</feature>
<feature type="transmembrane region" description="Helical" evidence="7">
    <location>
        <begin position="75"/>
        <end position="102"/>
    </location>
</feature>
<dbReference type="PANTHER" id="PTHR43744">
    <property type="entry name" value="ABC TRANSPORTER PERMEASE PROTEIN MG189-RELATED-RELATED"/>
    <property type="match status" value="1"/>
</dbReference>
<evidence type="ECO:0000313" key="10">
    <source>
        <dbReference type="Proteomes" id="UP000199300"/>
    </source>
</evidence>
<evidence type="ECO:0000256" key="3">
    <source>
        <dbReference type="ARBA" id="ARBA00022475"/>
    </source>
</evidence>
<comment type="similarity">
    <text evidence="7">Belongs to the binding-protein-dependent transport system permease family.</text>
</comment>
<dbReference type="EMBL" id="FODJ01000001">
    <property type="protein sequence ID" value="SEN51060.1"/>
    <property type="molecule type" value="Genomic_DNA"/>
</dbReference>
<proteinExistence type="inferred from homology"/>
<keyword evidence="2 7" id="KW-0813">Transport</keyword>
<evidence type="ECO:0000259" key="8">
    <source>
        <dbReference type="PROSITE" id="PS50928"/>
    </source>
</evidence>
<dbReference type="InterPro" id="IPR000515">
    <property type="entry name" value="MetI-like"/>
</dbReference>
<keyword evidence="10" id="KW-1185">Reference proteome</keyword>
<dbReference type="CDD" id="cd06261">
    <property type="entry name" value="TM_PBP2"/>
    <property type="match status" value="1"/>
</dbReference>
<dbReference type="PANTHER" id="PTHR43744:SF9">
    <property type="entry name" value="POLYGALACTURONAN_RHAMNOGALACTURONAN TRANSPORT SYSTEM PERMEASE PROTEIN YTCP"/>
    <property type="match status" value="1"/>
</dbReference>
<dbReference type="Pfam" id="PF00528">
    <property type="entry name" value="BPD_transp_1"/>
    <property type="match status" value="1"/>
</dbReference>
<dbReference type="GO" id="GO:0005886">
    <property type="term" value="C:plasma membrane"/>
    <property type="evidence" value="ECO:0007669"/>
    <property type="project" value="UniProtKB-SubCell"/>
</dbReference>
<evidence type="ECO:0000256" key="2">
    <source>
        <dbReference type="ARBA" id="ARBA00022448"/>
    </source>
</evidence>
<dbReference type="GO" id="GO:0055085">
    <property type="term" value="P:transmembrane transport"/>
    <property type="evidence" value="ECO:0007669"/>
    <property type="project" value="InterPro"/>
</dbReference>
<dbReference type="Proteomes" id="UP000199300">
    <property type="component" value="Unassembled WGS sequence"/>
</dbReference>
<feature type="transmembrane region" description="Helical" evidence="7">
    <location>
        <begin position="187"/>
        <end position="212"/>
    </location>
</feature>